<comment type="caution">
    <text evidence="1">The sequence shown here is derived from an EMBL/GenBank/DDBJ whole genome shotgun (WGS) entry which is preliminary data.</text>
</comment>
<dbReference type="EMBL" id="CAJNNV010008461">
    <property type="protein sequence ID" value="CAE8596277.1"/>
    <property type="molecule type" value="Genomic_DNA"/>
</dbReference>
<organism evidence="1 2">
    <name type="scientific">Polarella glacialis</name>
    <name type="common">Dinoflagellate</name>
    <dbReference type="NCBI Taxonomy" id="89957"/>
    <lineage>
        <taxon>Eukaryota</taxon>
        <taxon>Sar</taxon>
        <taxon>Alveolata</taxon>
        <taxon>Dinophyceae</taxon>
        <taxon>Suessiales</taxon>
        <taxon>Suessiaceae</taxon>
        <taxon>Polarella</taxon>
    </lineage>
</organism>
<feature type="non-terminal residue" evidence="1">
    <location>
        <position position="1"/>
    </location>
</feature>
<accession>A0A813EF48</accession>
<dbReference type="Gene3D" id="2.60.120.620">
    <property type="entry name" value="q2cbj1_9rhob like domain"/>
    <property type="match status" value="1"/>
</dbReference>
<feature type="non-terminal residue" evidence="1">
    <location>
        <position position="332"/>
    </location>
</feature>
<dbReference type="AlphaFoldDB" id="A0A813EF48"/>
<protein>
    <submittedName>
        <fullName evidence="1">Uncharacterized protein</fullName>
    </submittedName>
</protein>
<keyword evidence="2" id="KW-1185">Reference proteome</keyword>
<proteinExistence type="predicted"/>
<name>A0A813EF48_POLGL</name>
<gene>
    <name evidence="1" type="ORF">PGLA1383_LOCUS14743</name>
</gene>
<dbReference type="Proteomes" id="UP000654075">
    <property type="component" value="Unassembled WGS sequence"/>
</dbReference>
<sequence length="332" mass="36129">NIDPLLALSEVGPAAWRLALPEIHAIRVEAQRARGGTPSVGWPTDGGGMDTLMPKMTECVQSILIVYDGQDALCLTIAQALQHCFIAVCSFVDSCDGEALAAALQRIPGVPEQLVHRRSGVSAVLNDGIVIQDCERHPKILLFELRYHMTTMTADRVASEQRDLEWLLPLRELRLRGSAARSPLSAGGVPGLAEAWPSTARAKPAGAAPRSHWWSCKEGLRLVAGSLDRNKYAVCDDFLDEDEMSSCSSAARKMFDSGQMISGLSEQQNVSHGSFWSSANEGDFLNSQLERRKWTLHGDHRVWCGDRDPRVPALGRLTGALDALLAGLRGPE</sequence>
<evidence type="ECO:0000313" key="1">
    <source>
        <dbReference type="EMBL" id="CAE8596277.1"/>
    </source>
</evidence>
<evidence type="ECO:0000313" key="2">
    <source>
        <dbReference type="Proteomes" id="UP000654075"/>
    </source>
</evidence>
<reference evidence="1" key="1">
    <citation type="submission" date="2021-02" db="EMBL/GenBank/DDBJ databases">
        <authorList>
            <person name="Dougan E. K."/>
            <person name="Rhodes N."/>
            <person name="Thang M."/>
            <person name="Chan C."/>
        </authorList>
    </citation>
    <scope>NUCLEOTIDE SEQUENCE</scope>
</reference>